<name>A0A4Q9DTC9_9BACL</name>
<keyword evidence="10" id="KW-1006">Bacterial flagellum protein export</keyword>
<comment type="caution">
    <text evidence="11">The sequence shown here is derived from an EMBL/GenBank/DDBJ whole genome shotgun (WGS) entry which is preliminary data.</text>
</comment>
<evidence type="ECO:0000256" key="6">
    <source>
        <dbReference type="ARBA" id="ARBA00022500"/>
    </source>
</evidence>
<sequence length="146" mass="17155">MRFNYAFQKIVDLKNNERTQAEWILSQAIGQLQTEQGHLAHLHTAREEMQDQLMSVSASKATISEIMLLQQYVEHIDTKIVEKNRHVKQAEEVVVDKQGHLTDKMLEEKVWVKAKEKAHGHFTARLLQKEQQELDEMATNRFQRTF</sequence>
<organism evidence="11 12">
    <name type="scientific">Paenibacillus thalictri</name>
    <dbReference type="NCBI Taxonomy" id="2527873"/>
    <lineage>
        <taxon>Bacteria</taxon>
        <taxon>Bacillati</taxon>
        <taxon>Bacillota</taxon>
        <taxon>Bacilli</taxon>
        <taxon>Bacillales</taxon>
        <taxon>Paenibacillaceae</taxon>
        <taxon>Paenibacillus</taxon>
    </lineage>
</organism>
<proteinExistence type="inferred from homology"/>
<comment type="subcellular location">
    <subcellularLocation>
        <location evidence="1">Cell membrane</location>
        <topology evidence="1">Peripheral membrane protein</topology>
        <orientation evidence="1">Cytoplasmic side</orientation>
    </subcellularLocation>
</comment>
<keyword evidence="11" id="KW-0282">Flagellum</keyword>
<dbReference type="GO" id="GO:0015031">
    <property type="term" value="P:protein transport"/>
    <property type="evidence" value="ECO:0007669"/>
    <property type="project" value="UniProtKB-KW"/>
</dbReference>
<keyword evidence="12" id="KW-1185">Reference proteome</keyword>
<dbReference type="Pfam" id="PF02050">
    <property type="entry name" value="FliJ"/>
    <property type="match status" value="1"/>
</dbReference>
<dbReference type="EMBL" id="SIRE01000011">
    <property type="protein sequence ID" value="TBL77728.1"/>
    <property type="molecule type" value="Genomic_DNA"/>
</dbReference>
<comment type="similarity">
    <text evidence="2">Belongs to the FliJ family.</text>
</comment>
<dbReference type="InterPro" id="IPR053716">
    <property type="entry name" value="Flag_assembly_chemotaxis_eff"/>
</dbReference>
<evidence type="ECO:0000256" key="1">
    <source>
        <dbReference type="ARBA" id="ARBA00004413"/>
    </source>
</evidence>
<dbReference type="Gene3D" id="1.10.287.1700">
    <property type="match status" value="1"/>
</dbReference>
<accession>A0A4Q9DTC9</accession>
<dbReference type="GO" id="GO:0005886">
    <property type="term" value="C:plasma membrane"/>
    <property type="evidence" value="ECO:0007669"/>
    <property type="project" value="UniProtKB-SubCell"/>
</dbReference>
<evidence type="ECO:0000313" key="12">
    <source>
        <dbReference type="Proteomes" id="UP000293142"/>
    </source>
</evidence>
<gene>
    <name evidence="11" type="primary">fliJ</name>
    <name evidence="11" type="ORF">EYB31_16430</name>
</gene>
<dbReference type="Proteomes" id="UP000293142">
    <property type="component" value="Unassembled WGS sequence"/>
</dbReference>
<keyword evidence="9" id="KW-0472">Membrane</keyword>
<dbReference type="GO" id="GO:0071973">
    <property type="term" value="P:bacterial-type flagellum-dependent cell motility"/>
    <property type="evidence" value="ECO:0007669"/>
    <property type="project" value="InterPro"/>
</dbReference>
<evidence type="ECO:0000256" key="10">
    <source>
        <dbReference type="ARBA" id="ARBA00023225"/>
    </source>
</evidence>
<evidence type="ECO:0000256" key="5">
    <source>
        <dbReference type="ARBA" id="ARBA00022475"/>
    </source>
</evidence>
<keyword evidence="6" id="KW-0145">Chemotaxis</keyword>
<evidence type="ECO:0000256" key="7">
    <source>
        <dbReference type="ARBA" id="ARBA00022795"/>
    </source>
</evidence>
<dbReference type="GO" id="GO:0009288">
    <property type="term" value="C:bacterial-type flagellum"/>
    <property type="evidence" value="ECO:0007669"/>
    <property type="project" value="InterPro"/>
</dbReference>
<reference evidence="11 12" key="1">
    <citation type="submission" date="2019-02" db="EMBL/GenBank/DDBJ databases">
        <title>Paenibacillus sp. nov., isolated from surface-sterilized tissue of Thalictrum simplex L.</title>
        <authorList>
            <person name="Tuo L."/>
        </authorList>
    </citation>
    <scope>NUCLEOTIDE SEQUENCE [LARGE SCALE GENOMIC DNA]</scope>
    <source>
        <strain evidence="11 12">N2SHLJ1</strain>
    </source>
</reference>
<dbReference type="RefSeq" id="WP_131014460.1">
    <property type="nucleotide sequence ID" value="NZ_SIRE01000011.1"/>
</dbReference>
<dbReference type="AlphaFoldDB" id="A0A4Q9DTC9"/>
<protein>
    <recommendedName>
        <fullName evidence="3">Flagellar FliJ protein</fullName>
    </recommendedName>
</protein>
<keyword evidence="7" id="KW-1005">Bacterial flagellum biogenesis</keyword>
<dbReference type="GO" id="GO:0044781">
    <property type="term" value="P:bacterial-type flagellum organization"/>
    <property type="evidence" value="ECO:0007669"/>
    <property type="project" value="UniProtKB-KW"/>
</dbReference>
<dbReference type="GO" id="GO:0006935">
    <property type="term" value="P:chemotaxis"/>
    <property type="evidence" value="ECO:0007669"/>
    <property type="project" value="UniProtKB-KW"/>
</dbReference>
<dbReference type="InterPro" id="IPR012823">
    <property type="entry name" value="Flagell_FliJ"/>
</dbReference>
<keyword evidence="11" id="KW-0969">Cilium</keyword>
<keyword evidence="8" id="KW-0653">Protein transport</keyword>
<evidence type="ECO:0000313" key="11">
    <source>
        <dbReference type="EMBL" id="TBL77728.1"/>
    </source>
</evidence>
<keyword evidence="4" id="KW-0813">Transport</keyword>
<evidence type="ECO:0000256" key="9">
    <source>
        <dbReference type="ARBA" id="ARBA00023136"/>
    </source>
</evidence>
<keyword evidence="11" id="KW-0966">Cell projection</keyword>
<evidence type="ECO:0000256" key="3">
    <source>
        <dbReference type="ARBA" id="ARBA00020392"/>
    </source>
</evidence>
<keyword evidence="5" id="KW-1003">Cell membrane</keyword>
<dbReference type="OrthoDB" id="2678901at2"/>
<evidence type="ECO:0000256" key="4">
    <source>
        <dbReference type="ARBA" id="ARBA00022448"/>
    </source>
</evidence>
<evidence type="ECO:0000256" key="8">
    <source>
        <dbReference type="ARBA" id="ARBA00022927"/>
    </source>
</evidence>
<evidence type="ECO:0000256" key="2">
    <source>
        <dbReference type="ARBA" id="ARBA00010004"/>
    </source>
</evidence>
<dbReference type="NCBIfam" id="TIGR02473">
    <property type="entry name" value="flagell_FliJ"/>
    <property type="match status" value="1"/>
</dbReference>